<evidence type="ECO:0000313" key="4">
    <source>
        <dbReference type="Proteomes" id="UP000494108"/>
    </source>
</evidence>
<dbReference type="PANTHER" id="PTHR30273:SF2">
    <property type="entry name" value="PROTEIN FECR"/>
    <property type="match status" value="1"/>
</dbReference>
<dbReference type="Gene3D" id="2.60.120.1440">
    <property type="match status" value="1"/>
</dbReference>
<reference evidence="3 4" key="1">
    <citation type="submission" date="2020-04" db="EMBL/GenBank/DDBJ databases">
        <authorList>
            <person name="De Canck E."/>
        </authorList>
    </citation>
    <scope>NUCLEOTIDE SEQUENCE [LARGE SCALE GENOMIC DNA]</scope>
    <source>
        <strain evidence="3 4">LMG 3431</strain>
    </source>
</reference>
<dbReference type="InterPro" id="IPR032623">
    <property type="entry name" value="FecR_N"/>
</dbReference>
<evidence type="ECO:0000259" key="2">
    <source>
        <dbReference type="Pfam" id="PF16220"/>
    </source>
</evidence>
<dbReference type="InterPro" id="IPR012373">
    <property type="entry name" value="Ferrdict_sens_TM"/>
</dbReference>
<feature type="domain" description="FecR N-terminal" evidence="2">
    <location>
        <begin position="17"/>
        <end position="57"/>
    </location>
</feature>
<dbReference type="Pfam" id="PF04773">
    <property type="entry name" value="FecR"/>
    <property type="match status" value="1"/>
</dbReference>
<dbReference type="Pfam" id="PF16220">
    <property type="entry name" value="DUF4880"/>
    <property type="match status" value="1"/>
</dbReference>
<dbReference type="EMBL" id="CADIJX010000005">
    <property type="protein sequence ID" value="CAB3679010.1"/>
    <property type="molecule type" value="Genomic_DNA"/>
</dbReference>
<proteinExistence type="predicted"/>
<feature type="domain" description="FecR protein" evidence="1">
    <location>
        <begin position="112"/>
        <end position="207"/>
    </location>
</feature>
<dbReference type="PIRSF" id="PIRSF018266">
    <property type="entry name" value="FecR"/>
    <property type="match status" value="1"/>
</dbReference>
<dbReference type="GO" id="GO:0016989">
    <property type="term" value="F:sigma factor antagonist activity"/>
    <property type="evidence" value="ECO:0007669"/>
    <property type="project" value="TreeGrafter"/>
</dbReference>
<dbReference type="AlphaFoldDB" id="A0A6S7APH6"/>
<keyword evidence="4" id="KW-1185">Reference proteome</keyword>
<evidence type="ECO:0000259" key="1">
    <source>
        <dbReference type="Pfam" id="PF04773"/>
    </source>
</evidence>
<organism evidence="3 4">
    <name type="scientific">Achromobacter pestifer</name>
    <dbReference type="NCBI Taxonomy" id="1353889"/>
    <lineage>
        <taxon>Bacteria</taxon>
        <taxon>Pseudomonadati</taxon>
        <taxon>Pseudomonadota</taxon>
        <taxon>Betaproteobacteria</taxon>
        <taxon>Burkholderiales</taxon>
        <taxon>Alcaligenaceae</taxon>
        <taxon>Achromobacter</taxon>
    </lineage>
</organism>
<accession>A0A6S7APH6</accession>
<dbReference type="RefSeq" id="WP_175176570.1">
    <property type="nucleotide sequence ID" value="NZ_CADIJX010000005.1"/>
</dbReference>
<evidence type="ECO:0000313" key="3">
    <source>
        <dbReference type="EMBL" id="CAB3679010.1"/>
    </source>
</evidence>
<name>A0A6S7APH6_9BURK</name>
<dbReference type="InterPro" id="IPR006860">
    <property type="entry name" value="FecR"/>
</dbReference>
<dbReference type="PANTHER" id="PTHR30273">
    <property type="entry name" value="PERIPLASMIC SIGNAL SENSOR AND SIGMA FACTOR ACTIVATOR FECR-RELATED"/>
    <property type="match status" value="1"/>
</dbReference>
<gene>
    <name evidence="3" type="primary">fecR_18</name>
    <name evidence="3" type="ORF">LMG3431_04262</name>
</gene>
<protein>
    <submittedName>
        <fullName evidence="3">Protein FecR</fullName>
    </submittedName>
</protein>
<dbReference type="Proteomes" id="UP000494108">
    <property type="component" value="Unassembled WGS sequence"/>
</dbReference>
<sequence>MNAGGAGRIDPRALDGAVDWFLRLTSGTATETDRLEWQAWRQADPEHERAWQRTEALTRRFDTLPKGVLPVLGQPWSPARRRALGKLIVLASAGGATWFAYRDEAWRGWVAQYRTPVGARRDLALADASRVVLNASTSMDVLFDAQQRLIALHAGEILVETAPDPERRPRPFIVRTREGSITALGTRFVVRRDDGVSAVQVLEGAVRVAVSGASDDDARIVPAGMGLRFTGGRTAQPEPLTGDPSAWQHGMLQVDNMPLNAFLRELSRYRTGWVDCAPEVMHLPISGAFPLADTDRVLASIADTLRLSLRYRTRYWVSIVPQTGAMNL</sequence>